<sequence length="159" mass="18425">MHSGLNPGYAEPRAHAGGCCAVAPCIGQGPNARHALYAHRDIHASRRQTNISPYRRHCESNIVFYWHTFFYIGSTAQHFLAYFDRLLNSEVKYRKFNTIPAIFLSLSRQYPRALVYRVPLRDPLLCCYLEGRISLRRNQTQQNRKRSCAIAKVFFFGEK</sequence>
<evidence type="ECO:0000313" key="1">
    <source>
        <dbReference type="EMBL" id="QBM85956.1"/>
    </source>
</evidence>
<dbReference type="Proteomes" id="UP000292447">
    <property type="component" value="Chromosome I"/>
</dbReference>
<dbReference type="EMBL" id="CP034456">
    <property type="protein sequence ID" value="QBM85956.1"/>
    <property type="molecule type" value="Genomic_DNA"/>
</dbReference>
<reference evidence="2" key="1">
    <citation type="submission" date="2019-03" db="EMBL/GenBank/DDBJ databases">
        <title>Snf2 controls pulcherriminic acid biosynthesis and connects pigmentation and antifungal activity of the yeast Metschnikowia pulcherrima.</title>
        <authorList>
            <person name="Gore-Lloyd D."/>
            <person name="Sumann I."/>
            <person name="Brachmann A.O."/>
            <person name="Schneeberger K."/>
            <person name="Ortiz-Merino R.A."/>
            <person name="Moreno-Beltran M."/>
            <person name="Schlaefli M."/>
            <person name="Kirner P."/>
            <person name="Santos Kron A."/>
            <person name="Wolfe K.H."/>
            <person name="Piel J."/>
            <person name="Ahrens C.H."/>
            <person name="Henk D."/>
            <person name="Freimoser F.M."/>
        </authorList>
    </citation>
    <scope>NUCLEOTIDE SEQUENCE [LARGE SCALE GENOMIC DNA]</scope>
    <source>
        <strain evidence="2">APC 1.2</strain>
    </source>
</reference>
<accession>A0A4P6XIS2</accession>
<proteinExistence type="predicted"/>
<name>A0A4P6XIS2_9ASCO</name>
<gene>
    <name evidence="1" type="ORF">METSCH_A05870</name>
</gene>
<protein>
    <submittedName>
        <fullName evidence="1">Uncharacterized protein</fullName>
    </submittedName>
</protein>
<organism evidence="1 2">
    <name type="scientific">Metschnikowia aff. pulcherrima</name>
    <dbReference type="NCBI Taxonomy" id="2163413"/>
    <lineage>
        <taxon>Eukaryota</taxon>
        <taxon>Fungi</taxon>
        <taxon>Dikarya</taxon>
        <taxon>Ascomycota</taxon>
        <taxon>Saccharomycotina</taxon>
        <taxon>Pichiomycetes</taxon>
        <taxon>Metschnikowiaceae</taxon>
        <taxon>Metschnikowia</taxon>
    </lineage>
</organism>
<evidence type="ECO:0000313" key="2">
    <source>
        <dbReference type="Proteomes" id="UP000292447"/>
    </source>
</evidence>
<keyword evidence="2" id="KW-1185">Reference proteome</keyword>
<dbReference type="AlphaFoldDB" id="A0A4P6XIS2"/>